<dbReference type="RefSeq" id="WP_248825267.1">
    <property type="nucleotide sequence ID" value="NZ_JALKFT010000013.1"/>
</dbReference>
<dbReference type="SUPFAM" id="SSF46785">
    <property type="entry name" value="Winged helix' DNA-binding domain"/>
    <property type="match status" value="1"/>
</dbReference>
<comment type="caution">
    <text evidence="2">The sequence shown here is derived from an EMBL/GenBank/DDBJ whole genome shotgun (WGS) entry which is preliminary data.</text>
</comment>
<dbReference type="InterPro" id="IPR036390">
    <property type="entry name" value="WH_DNA-bd_sf"/>
</dbReference>
<organism evidence="2 3">
    <name type="scientific">Frankia umida</name>
    <dbReference type="NCBI Taxonomy" id="573489"/>
    <lineage>
        <taxon>Bacteria</taxon>
        <taxon>Bacillati</taxon>
        <taxon>Actinomycetota</taxon>
        <taxon>Actinomycetes</taxon>
        <taxon>Frankiales</taxon>
        <taxon>Frankiaceae</taxon>
        <taxon>Frankia</taxon>
    </lineage>
</organism>
<sequence length="148" mass="16233">MGDDLGERLEAGLGELLQRRTRLGLYTDLVAGIGRGLDVSSYPLLSGLARMGPTTAGRLGREIGLDRSGVSRYASRLEEGGLLRRSPDPDDARGTLLVLTEDGEKIVSLLRQRLALALTRRLTDWPTAEARAFVTGLERFVRELRDDV</sequence>
<evidence type="ECO:0000313" key="3">
    <source>
        <dbReference type="Proteomes" id="UP001201873"/>
    </source>
</evidence>
<dbReference type="InterPro" id="IPR000835">
    <property type="entry name" value="HTH_MarR-typ"/>
</dbReference>
<dbReference type="InterPro" id="IPR039422">
    <property type="entry name" value="MarR/SlyA-like"/>
</dbReference>
<reference evidence="2 3" key="1">
    <citation type="submission" date="2022-04" db="EMBL/GenBank/DDBJ databases">
        <title>Genome diversity in the genus Frankia.</title>
        <authorList>
            <person name="Carlos-Shanley C."/>
            <person name="Hahn D."/>
        </authorList>
    </citation>
    <scope>NUCLEOTIDE SEQUENCE [LARGE SCALE GENOMIC DNA]</scope>
    <source>
        <strain evidence="2 3">Ag45/Mut15</strain>
    </source>
</reference>
<dbReference type="Proteomes" id="UP001201873">
    <property type="component" value="Unassembled WGS sequence"/>
</dbReference>
<dbReference type="Pfam" id="PF12802">
    <property type="entry name" value="MarR_2"/>
    <property type="match status" value="1"/>
</dbReference>
<gene>
    <name evidence="2" type="ORF">MXD59_14445</name>
</gene>
<dbReference type="PROSITE" id="PS50995">
    <property type="entry name" value="HTH_MARR_2"/>
    <property type="match status" value="1"/>
</dbReference>
<evidence type="ECO:0000259" key="1">
    <source>
        <dbReference type="PROSITE" id="PS50995"/>
    </source>
</evidence>
<name>A0ABT0JZI0_9ACTN</name>
<dbReference type="InterPro" id="IPR036388">
    <property type="entry name" value="WH-like_DNA-bd_sf"/>
</dbReference>
<dbReference type="SMART" id="SM00347">
    <property type="entry name" value="HTH_MARR"/>
    <property type="match status" value="1"/>
</dbReference>
<proteinExistence type="predicted"/>
<accession>A0ABT0JZI0</accession>
<feature type="domain" description="HTH marR-type" evidence="1">
    <location>
        <begin position="10"/>
        <end position="142"/>
    </location>
</feature>
<dbReference type="EMBL" id="JALKFT010000013">
    <property type="protein sequence ID" value="MCK9876960.1"/>
    <property type="molecule type" value="Genomic_DNA"/>
</dbReference>
<protein>
    <submittedName>
        <fullName evidence="2">MarR family winged helix-turn-helix transcriptional regulator</fullName>
    </submittedName>
</protein>
<dbReference type="PANTHER" id="PTHR33164">
    <property type="entry name" value="TRANSCRIPTIONAL REGULATOR, MARR FAMILY"/>
    <property type="match status" value="1"/>
</dbReference>
<evidence type="ECO:0000313" key="2">
    <source>
        <dbReference type="EMBL" id="MCK9876960.1"/>
    </source>
</evidence>
<dbReference type="Gene3D" id="1.10.10.10">
    <property type="entry name" value="Winged helix-like DNA-binding domain superfamily/Winged helix DNA-binding domain"/>
    <property type="match status" value="1"/>
</dbReference>
<dbReference type="PRINTS" id="PR00598">
    <property type="entry name" value="HTHMARR"/>
</dbReference>
<dbReference type="PANTHER" id="PTHR33164:SF57">
    <property type="entry name" value="MARR-FAMILY TRANSCRIPTIONAL REGULATOR"/>
    <property type="match status" value="1"/>
</dbReference>
<keyword evidence="3" id="KW-1185">Reference proteome</keyword>